<evidence type="ECO:0000313" key="2">
    <source>
        <dbReference type="Proteomes" id="UP001271789"/>
    </source>
</evidence>
<proteinExistence type="predicted"/>
<dbReference type="RefSeq" id="WP_338098662.1">
    <property type="nucleotide sequence ID" value="NZ_JAWDKD010000003.1"/>
</dbReference>
<dbReference type="Proteomes" id="UP001271789">
    <property type="component" value="Unassembled WGS sequence"/>
</dbReference>
<dbReference type="EMBL" id="JAWDKD010000003">
    <property type="protein sequence ID" value="MDV0446278.1"/>
    <property type="molecule type" value="Genomic_DNA"/>
</dbReference>
<organism evidence="1 2">
    <name type="scientific">Methanolapillus africanus</name>
    <dbReference type="NCBI Taxonomy" id="3028297"/>
    <lineage>
        <taxon>Archaea</taxon>
        <taxon>Methanobacteriati</taxon>
        <taxon>Methanobacteriota</taxon>
        <taxon>Stenosarchaea group</taxon>
        <taxon>Methanomicrobia</taxon>
        <taxon>Methanosarcinales</taxon>
        <taxon>Methanosarcinaceae</taxon>
        <taxon>Methanolapillus</taxon>
    </lineage>
</organism>
<keyword evidence="2" id="KW-1185">Reference proteome</keyword>
<dbReference type="AlphaFoldDB" id="A0AAE4MIP2"/>
<protein>
    <submittedName>
        <fullName evidence="1">Uncharacterized protein</fullName>
    </submittedName>
</protein>
<name>A0AAE4MIP2_9EURY</name>
<gene>
    <name evidence="1" type="ORF">MsAg5_01070</name>
</gene>
<evidence type="ECO:0000313" key="1">
    <source>
        <dbReference type="EMBL" id="MDV0446278.1"/>
    </source>
</evidence>
<accession>A0AAE4MIP2</accession>
<reference evidence="1" key="1">
    <citation type="submission" date="2023-06" db="EMBL/GenBank/DDBJ databases">
        <title>Genome sequence of Methanosarcinaceae archaeon Ag5.</title>
        <authorList>
            <person name="Protasov E."/>
            <person name="Platt K."/>
            <person name="Poehlein A."/>
            <person name="Daniel R."/>
            <person name="Brune A."/>
        </authorList>
    </citation>
    <scope>NUCLEOTIDE SEQUENCE</scope>
    <source>
        <strain evidence="1">Ag5</strain>
    </source>
</reference>
<sequence>MKKKHCGNAGFSERMVNAAPSEKYPPNMIALGKKKDNVMLTFSDFGKCNPRSVHTCFCDLQEGQRKELDGFISKCFSEMCPTDLFLNH</sequence>
<comment type="caution">
    <text evidence="1">The sequence shown here is derived from an EMBL/GenBank/DDBJ whole genome shotgun (WGS) entry which is preliminary data.</text>
</comment>